<dbReference type="PROSITE" id="PS50850">
    <property type="entry name" value="MFS"/>
    <property type="match status" value="1"/>
</dbReference>
<feature type="region of interest" description="Disordered" evidence="6">
    <location>
        <begin position="415"/>
        <end position="438"/>
    </location>
</feature>
<feature type="transmembrane region" description="Helical" evidence="7">
    <location>
        <begin position="296"/>
        <end position="315"/>
    </location>
</feature>
<name>A0A8J3UHK7_9ACTN</name>
<dbReference type="AlphaFoldDB" id="A0A8J3UHK7"/>
<comment type="caution">
    <text evidence="9">The sequence shown here is derived from an EMBL/GenBank/DDBJ whole genome shotgun (WGS) entry which is preliminary data.</text>
</comment>
<feature type="transmembrane region" description="Helical" evidence="7">
    <location>
        <begin position="229"/>
        <end position="253"/>
    </location>
</feature>
<feature type="transmembrane region" description="Helical" evidence="7">
    <location>
        <begin position="321"/>
        <end position="343"/>
    </location>
</feature>
<feature type="transmembrane region" description="Helical" evidence="7">
    <location>
        <begin position="389"/>
        <end position="407"/>
    </location>
</feature>
<feature type="transmembrane region" description="Helical" evidence="7">
    <location>
        <begin position="355"/>
        <end position="377"/>
    </location>
</feature>
<dbReference type="EMBL" id="BOOQ01000013">
    <property type="protein sequence ID" value="GII45823.1"/>
    <property type="molecule type" value="Genomic_DNA"/>
</dbReference>
<protein>
    <submittedName>
        <fullName evidence="9">MFS transporter</fullName>
    </submittedName>
</protein>
<evidence type="ECO:0000256" key="5">
    <source>
        <dbReference type="ARBA" id="ARBA00023136"/>
    </source>
</evidence>
<dbReference type="PANTHER" id="PTHR23513:SF6">
    <property type="entry name" value="MAJOR FACILITATOR SUPERFAMILY ASSOCIATED DOMAIN-CONTAINING PROTEIN"/>
    <property type="match status" value="1"/>
</dbReference>
<reference evidence="9" key="1">
    <citation type="submission" date="2021-01" db="EMBL/GenBank/DDBJ databases">
        <title>Whole genome shotgun sequence of Planotetraspora silvatica NBRC 100141.</title>
        <authorList>
            <person name="Komaki H."/>
            <person name="Tamura T."/>
        </authorList>
    </citation>
    <scope>NUCLEOTIDE SEQUENCE</scope>
    <source>
        <strain evidence="9">NBRC 100141</strain>
    </source>
</reference>
<comment type="subcellular location">
    <subcellularLocation>
        <location evidence="1">Cell membrane</location>
        <topology evidence="1">Multi-pass membrane protein</topology>
    </subcellularLocation>
</comment>
<dbReference type="Pfam" id="PF07690">
    <property type="entry name" value="MFS_1"/>
    <property type="match status" value="1"/>
</dbReference>
<evidence type="ECO:0000256" key="2">
    <source>
        <dbReference type="ARBA" id="ARBA00022475"/>
    </source>
</evidence>
<evidence type="ECO:0000256" key="7">
    <source>
        <dbReference type="SAM" id="Phobius"/>
    </source>
</evidence>
<gene>
    <name evidence="9" type="ORF">Psi02_22470</name>
</gene>
<feature type="domain" description="Major facilitator superfamily (MFS) profile" evidence="8">
    <location>
        <begin position="1"/>
        <end position="412"/>
    </location>
</feature>
<keyword evidence="10" id="KW-1185">Reference proteome</keyword>
<keyword evidence="4 7" id="KW-1133">Transmembrane helix</keyword>
<feature type="compositionally biased region" description="Low complexity" evidence="6">
    <location>
        <begin position="423"/>
        <end position="438"/>
    </location>
</feature>
<dbReference type="InterPro" id="IPR011701">
    <property type="entry name" value="MFS"/>
</dbReference>
<sequence length="438" mass="45349">MLHDARDAHPNVPLRRQRDYRFLWSARAISETGSEVTRLAVPLTAATALHASPIQMGLLTAASTFPYLLVGLPSGALADRVGRRRPVMTSCETVAGLATLSVPAAWLGGVLTLPWLIAAAFVVGVCAVVFRSFNTPHLTAVVAEPQRTAALAGFQSVYSVAQISGPGLAGLLVALLTAPVAILVDGFSFLASALCLRAIRAPEREAGTRGAGIGREIAEGMRVLTRHPVLRTLCVTGMVVNTLGAAQLALYVVFAVRVLGLPGSLVGITATGFGVGGLLGAVLAPRLTRRYGESRVLLGSVLFFPIGFIGTAAAHGPIWLVIGQLCVTEVITGVAIVCFSICAGATTMREAPAGLLGRVNASTQFAVQGVMAVGGLLGGLLGESLGLRPALWVGAAASLLVIPCLWLSPIRRHARPAGEEHSPSTARPPRSAPEASRT</sequence>
<evidence type="ECO:0000256" key="1">
    <source>
        <dbReference type="ARBA" id="ARBA00004651"/>
    </source>
</evidence>
<feature type="transmembrane region" description="Helical" evidence="7">
    <location>
        <begin position="105"/>
        <end position="130"/>
    </location>
</feature>
<keyword evidence="2" id="KW-1003">Cell membrane</keyword>
<feature type="transmembrane region" description="Helical" evidence="7">
    <location>
        <begin position="168"/>
        <end position="196"/>
    </location>
</feature>
<evidence type="ECO:0000313" key="9">
    <source>
        <dbReference type="EMBL" id="GII45823.1"/>
    </source>
</evidence>
<evidence type="ECO:0000313" key="10">
    <source>
        <dbReference type="Proteomes" id="UP000644610"/>
    </source>
</evidence>
<dbReference type="Proteomes" id="UP000644610">
    <property type="component" value="Unassembled WGS sequence"/>
</dbReference>
<organism evidence="9 10">
    <name type="scientific">Planotetraspora silvatica</name>
    <dbReference type="NCBI Taxonomy" id="234614"/>
    <lineage>
        <taxon>Bacteria</taxon>
        <taxon>Bacillati</taxon>
        <taxon>Actinomycetota</taxon>
        <taxon>Actinomycetes</taxon>
        <taxon>Streptosporangiales</taxon>
        <taxon>Streptosporangiaceae</taxon>
        <taxon>Planotetraspora</taxon>
    </lineage>
</organism>
<keyword evidence="5 7" id="KW-0472">Membrane</keyword>
<evidence type="ECO:0000256" key="6">
    <source>
        <dbReference type="SAM" id="MobiDB-lite"/>
    </source>
</evidence>
<evidence type="ECO:0000256" key="3">
    <source>
        <dbReference type="ARBA" id="ARBA00022692"/>
    </source>
</evidence>
<dbReference type="InterPro" id="IPR005829">
    <property type="entry name" value="Sugar_transporter_CS"/>
</dbReference>
<dbReference type="GO" id="GO:0022857">
    <property type="term" value="F:transmembrane transporter activity"/>
    <property type="evidence" value="ECO:0007669"/>
    <property type="project" value="InterPro"/>
</dbReference>
<dbReference type="CDD" id="cd06173">
    <property type="entry name" value="MFS_MefA_like"/>
    <property type="match status" value="1"/>
</dbReference>
<dbReference type="SUPFAM" id="SSF103473">
    <property type="entry name" value="MFS general substrate transporter"/>
    <property type="match status" value="1"/>
</dbReference>
<proteinExistence type="predicted"/>
<dbReference type="InterPro" id="IPR036259">
    <property type="entry name" value="MFS_trans_sf"/>
</dbReference>
<dbReference type="Gene3D" id="1.20.1250.20">
    <property type="entry name" value="MFS general substrate transporter like domains"/>
    <property type="match status" value="1"/>
</dbReference>
<dbReference type="InterPro" id="IPR020846">
    <property type="entry name" value="MFS_dom"/>
</dbReference>
<accession>A0A8J3UHK7</accession>
<dbReference type="PROSITE" id="PS00216">
    <property type="entry name" value="SUGAR_TRANSPORT_1"/>
    <property type="match status" value="1"/>
</dbReference>
<evidence type="ECO:0000259" key="8">
    <source>
        <dbReference type="PROSITE" id="PS50850"/>
    </source>
</evidence>
<dbReference type="GO" id="GO:0005886">
    <property type="term" value="C:plasma membrane"/>
    <property type="evidence" value="ECO:0007669"/>
    <property type="project" value="UniProtKB-SubCell"/>
</dbReference>
<feature type="transmembrane region" description="Helical" evidence="7">
    <location>
        <begin position="265"/>
        <end position="284"/>
    </location>
</feature>
<evidence type="ECO:0000256" key="4">
    <source>
        <dbReference type="ARBA" id="ARBA00022989"/>
    </source>
</evidence>
<dbReference type="PANTHER" id="PTHR23513">
    <property type="entry name" value="INTEGRAL MEMBRANE EFFLUX PROTEIN-RELATED"/>
    <property type="match status" value="1"/>
</dbReference>
<keyword evidence="3 7" id="KW-0812">Transmembrane</keyword>